<protein>
    <submittedName>
        <fullName evidence="1">DNA-binding IscR family transcriptional regulator</fullName>
    </submittedName>
</protein>
<sequence length="151" mass="16605">MSISSRFAVGIHILTLIKMNKNGVSSSEFLAGSVNTNPVVIRKIMGMLKNAGLVKVRPGIAGAELAKDLSEITLLDVYKAVNVVQDKELFSIHENPNPQCPVGRNIQHTIGPIFEIAQTALEKALGNVTVEDVERDMIEREKLNNKMLRNE</sequence>
<keyword evidence="2" id="KW-1185">Reference proteome</keyword>
<dbReference type="PANTHER" id="PTHR33221:SF15">
    <property type="entry name" value="HTH-TYPE TRANSCRIPTIONAL REGULATOR YWGB-RELATED"/>
    <property type="match status" value="1"/>
</dbReference>
<gene>
    <name evidence="1" type="ORF">J2Z48_001999</name>
</gene>
<dbReference type="EMBL" id="JAUSUV010000008">
    <property type="protein sequence ID" value="MDQ0417815.1"/>
    <property type="molecule type" value="Genomic_DNA"/>
</dbReference>
<name>A0AAJ1TF68_9BACL</name>
<dbReference type="PROSITE" id="PS51197">
    <property type="entry name" value="HTH_RRF2_2"/>
    <property type="match status" value="1"/>
</dbReference>
<comment type="caution">
    <text evidence="1">The sequence shown here is derived from an EMBL/GenBank/DDBJ whole genome shotgun (WGS) entry which is preliminary data.</text>
</comment>
<dbReference type="InterPro" id="IPR036388">
    <property type="entry name" value="WH-like_DNA-bd_sf"/>
</dbReference>
<proteinExistence type="predicted"/>
<dbReference type="AlphaFoldDB" id="A0AAJ1TF68"/>
<evidence type="ECO:0000313" key="1">
    <source>
        <dbReference type="EMBL" id="MDQ0417815.1"/>
    </source>
</evidence>
<organism evidence="1 2">
    <name type="scientific">Croceifilum oryzae</name>
    <dbReference type="NCBI Taxonomy" id="1553429"/>
    <lineage>
        <taxon>Bacteria</taxon>
        <taxon>Bacillati</taxon>
        <taxon>Bacillota</taxon>
        <taxon>Bacilli</taxon>
        <taxon>Bacillales</taxon>
        <taxon>Thermoactinomycetaceae</taxon>
        <taxon>Croceifilum</taxon>
    </lineage>
</organism>
<dbReference type="GO" id="GO:0005829">
    <property type="term" value="C:cytosol"/>
    <property type="evidence" value="ECO:0007669"/>
    <property type="project" value="TreeGrafter"/>
</dbReference>
<dbReference type="Gene3D" id="1.10.10.10">
    <property type="entry name" value="Winged helix-like DNA-binding domain superfamily/Winged helix DNA-binding domain"/>
    <property type="match status" value="1"/>
</dbReference>
<dbReference type="PANTHER" id="PTHR33221">
    <property type="entry name" value="WINGED HELIX-TURN-HELIX TRANSCRIPTIONAL REGULATOR, RRF2 FAMILY"/>
    <property type="match status" value="1"/>
</dbReference>
<dbReference type="RefSeq" id="WP_307253094.1">
    <property type="nucleotide sequence ID" value="NZ_JAUSUV010000008.1"/>
</dbReference>
<keyword evidence="1" id="KW-0238">DNA-binding</keyword>
<dbReference type="FunFam" id="1.10.10.10:FF:000138">
    <property type="entry name" value="Rrf2 family transcriptional regulator"/>
    <property type="match status" value="1"/>
</dbReference>
<evidence type="ECO:0000313" key="2">
    <source>
        <dbReference type="Proteomes" id="UP001238450"/>
    </source>
</evidence>
<dbReference type="SUPFAM" id="SSF46785">
    <property type="entry name" value="Winged helix' DNA-binding domain"/>
    <property type="match status" value="1"/>
</dbReference>
<dbReference type="GO" id="GO:0003677">
    <property type="term" value="F:DNA binding"/>
    <property type="evidence" value="ECO:0007669"/>
    <property type="project" value="UniProtKB-KW"/>
</dbReference>
<dbReference type="GO" id="GO:0003700">
    <property type="term" value="F:DNA-binding transcription factor activity"/>
    <property type="evidence" value="ECO:0007669"/>
    <property type="project" value="TreeGrafter"/>
</dbReference>
<dbReference type="Pfam" id="PF02082">
    <property type="entry name" value="Rrf2"/>
    <property type="match status" value="1"/>
</dbReference>
<accession>A0AAJ1TF68</accession>
<dbReference type="InterPro" id="IPR000944">
    <property type="entry name" value="Tscrpt_reg_Rrf2"/>
</dbReference>
<dbReference type="Proteomes" id="UP001238450">
    <property type="component" value="Unassembled WGS sequence"/>
</dbReference>
<dbReference type="InterPro" id="IPR036390">
    <property type="entry name" value="WH_DNA-bd_sf"/>
</dbReference>
<reference evidence="1 2" key="1">
    <citation type="submission" date="2023-07" db="EMBL/GenBank/DDBJ databases">
        <title>Genomic Encyclopedia of Type Strains, Phase IV (KMG-IV): sequencing the most valuable type-strain genomes for metagenomic binning, comparative biology and taxonomic classification.</title>
        <authorList>
            <person name="Goeker M."/>
        </authorList>
    </citation>
    <scope>NUCLEOTIDE SEQUENCE [LARGE SCALE GENOMIC DNA]</scope>
    <source>
        <strain evidence="1 2">DSM 46876</strain>
    </source>
</reference>